<evidence type="ECO:0000256" key="1">
    <source>
        <dbReference type="ARBA" id="ARBA00005937"/>
    </source>
</evidence>
<dbReference type="AlphaFoldDB" id="B4SEV7"/>
<accession>B4SEV7</accession>
<evidence type="ECO:0000259" key="7">
    <source>
        <dbReference type="Pfam" id="PF01881"/>
    </source>
</evidence>
<keyword evidence="2" id="KW-0694">RNA-binding</keyword>
<dbReference type="Gene3D" id="3.30.70.1900">
    <property type="match status" value="1"/>
</dbReference>
<dbReference type="CDD" id="cd21140">
    <property type="entry name" value="Cas6_I-like"/>
    <property type="match status" value="1"/>
</dbReference>
<dbReference type="GO" id="GO:0051607">
    <property type="term" value="P:defense response to virus"/>
    <property type="evidence" value="ECO:0007669"/>
    <property type="project" value="UniProtKB-KW"/>
</dbReference>
<dbReference type="GO" id="GO:0003723">
    <property type="term" value="F:RNA binding"/>
    <property type="evidence" value="ECO:0007669"/>
    <property type="project" value="UniProtKB-KW"/>
</dbReference>
<feature type="domain" description="CRISPR associated protein Cas6 C-terminal" evidence="7">
    <location>
        <begin position="127"/>
        <end position="261"/>
    </location>
</feature>
<dbReference type="PANTHER" id="PTHR36984:SF1">
    <property type="entry name" value="CRISPR-ASSOCIATED ENDORIBONUCLEASE CAS6 1"/>
    <property type="match status" value="1"/>
</dbReference>
<evidence type="ECO:0000256" key="3">
    <source>
        <dbReference type="ARBA" id="ARBA00023118"/>
    </source>
</evidence>
<keyword evidence="3" id="KW-0051">Antiviral defense</keyword>
<sequence>MRITLELSHRKRTVTLPINNSHLISSLIYNIVDKSSSEYAERLHDQGYRLQNRAFKLFTFSPLYPGNRHKWVMHENGTMSTADALLHVTISSPKEEFVEHLVIGLLQEPYVWVGNERFRVETVRKLDQPELSDDMEFVMLSPLVCTTKGEADHYPQYLYPGDPEFERVLLENLCRKYQVLHGRSFVCESGQFGFAIDEAYVERMQGKVQKLITLKEGRSDETKIKGTLAPFRLRAPRELMEVGYACGFGEKNSMGFGMVKVDEA</sequence>
<evidence type="ECO:0000313" key="9">
    <source>
        <dbReference type="Proteomes" id="UP000002724"/>
    </source>
</evidence>
<dbReference type="STRING" id="324925.Ppha_2448"/>
<evidence type="ECO:0000256" key="6">
    <source>
        <dbReference type="PIRSR" id="PIRSR005054-50"/>
    </source>
</evidence>
<dbReference type="InterPro" id="IPR049435">
    <property type="entry name" value="Cas_Cas6_C"/>
</dbReference>
<dbReference type="EMBL" id="CP001110">
    <property type="protein sequence ID" value="ACF44633.1"/>
    <property type="molecule type" value="Genomic_DNA"/>
</dbReference>
<name>B4SEV7_PELPB</name>
<dbReference type="KEGG" id="pph:Ppha_2448"/>
<gene>
    <name evidence="8" type="ordered locus">Ppha_2448</name>
</gene>
<dbReference type="Pfam" id="PF21350">
    <property type="entry name" value="Cas6_I-A"/>
    <property type="match status" value="1"/>
</dbReference>
<dbReference type="PIRSF" id="PIRSF005054">
    <property type="entry name" value="PF1131"/>
    <property type="match status" value="1"/>
</dbReference>
<feature type="active site" description="Proton acceptor" evidence="6">
    <location>
        <position position="29"/>
    </location>
</feature>
<dbReference type="NCBIfam" id="TIGR01877">
    <property type="entry name" value="cas_cas6"/>
    <property type="match status" value="1"/>
</dbReference>
<dbReference type="OrthoDB" id="9797488at2"/>
<comment type="function">
    <text evidence="4">CRISPR (clustered regularly interspaced short palindromic repeat), is an adaptive immune system that provides protection against mobile genetic elements (viruses, transposable elements and conjugative plasmids). CRISPR clusters contain sequences complementary to antecedent mobile elements and target invading nucleic acids. CRISPR clusters are transcribed and processed into CRISPR RNA (crRNA).</text>
</comment>
<protein>
    <recommendedName>
        <fullName evidence="4">CRISPR-associated endoribonuclease</fullName>
    </recommendedName>
</protein>
<dbReference type="Proteomes" id="UP000002724">
    <property type="component" value="Chromosome"/>
</dbReference>
<reference evidence="8 9" key="1">
    <citation type="submission" date="2008-06" db="EMBL/GenBank/DDBJ databases">
        <title>Complete sequence of Pelodictyon phaeoclathratiforme BU-1.</title>
        <authorList>
            <consortium name="US DOE Joint Genome Institute"/>
            <person name="Lucas S."/>
            <person name="Copeland A."/>
            <person name="Lapidus A."/>
            <person name="Glavina del Rio T."/>
            <person name="Dalin E."/>
            <person name="Tice H."/>
            <person name="Bruce D."/>
            <person name="Goodwin L."/>
            <person name="Pitluck S."/>
            <person name="Schmutz J."/>
            <person name="Larimer F."/>
            <person name="Land M."/>
            <person name="Hauser L."/>
            <person name="Kyrpides N."/>
            <person name="Mikhailova N."/>
            <person name="Liu Z."/>
            <person name="Li T."/>
            <person name="Zhao F."/>
            <person name="Overmann J."/>
            <person name="Bryant D.A."/>
            <person name="Richardson P."/>
        </authorList>
    </citation>
    <scope>NUCLEOTIDE SEQUENCE [LARGE SCALE GENOMIC DNA]</scope>
    <source>
        <strain evidence="9">DSM 5477 / BU-1</strain>
    </source>
</reference>
<feature type="active site" description="Proton donor" evidence="6">
    <location>
        <position position="44"/>
    </location>
</feature>
<proteinExistence type="inferred from homology"/>
<evidence type="ECO:0000256" key="5">
    <source>
        <dbReference type="PIRSR" id="PIRSR005054-1"/>
    </source>
</evidence>
<feature type="site" description="Transition state stabilizer" evidence="5">
    <location>
        <position position="56"/>
    </location>
</feature>
<dbReference type="RefSeq" id="WP_012509107.1">
    <property type="nucleotide sequence ID" value="NC_011060.1"/>
</dbReference>
<dbReference type="PANTHER" id="PTHR36984">
    <property type="entry name" value="CRISPR-ASSOCIATED ENDORIBONUCLEASE CAS6 1"/>
    <property type="match status" value="1"/>
</dbReference>
<organism evidence="8 9">
    <name type="scientific">Pelodictyon phaeoclathratiforme (strain DSM 5477 / BU-1)</name>
    <dbReference type="NCBI Taxonomy" id="324925"/>
    <lineage>
        <taxon>Bacteria</taxon>
        <taxon>Pseudomonadati</taxon>
        <taxon>Chlorobiota</taxon>
        <taxon>Chlorobiia</taxon>
        <taxon>Chlorobiales</taxon>
        <taxon>Chlorobiaceae</taxon>
        <taxon>Chlorobium/Pelodictyon group</taxon>
        <taxon>Pelodictyon</taxon>
    </lineage>
</organism>
<evidence type="ECO:0000256" key="4">
    <source>
        <dbReference type="PIRNR" id="PIRNR005054"/>
    </source>
</evidence>
<dbReference type="Pfam" id="PF01881">
    <property type="entry name" value="Cas_Cas6_C"/>
    <property type="match status" value="1"/>
</dbReference>
<comment type="similarity">
    <text evidence="1 4">Belongs to the CRISPR-associated protein Cas6/Cse3/CasE family.</text>
</comment>
<dbReference type="HOGENOM" id="CLU_089858_0_0_10"/>
<evidence type="ECO:0000256" key="2">
    <source>
        <dbReference type="ARBA" id="ARBA00022884"/>
    </source>
</evidence>
<dbReference type="InterPro" id="IPR010156">
    <property type="entry name" value="CRISPR-assoc_prot_Cas6"/>
</dbReference>
<dbReference type="eggNOG" id="COG1583">
    <property type="taxonomic scope" value="Bacteria"/>
</dbReference>
<evidence type="ECO:0000313" key="8">
    <source>
        <dbReference type="EMBL" id="ACF44633.1"/>
    </source>
</evidence>
<dbReference type="GO" id="GO:0016788">
    <property type="term" value="F:hydrolase activity, acting on ester bonds"/>
    <property type="evidence" value="ECO:0007669"/>
    <property type="project" value="InterPro"/>
</dbReference>
<dbReference type="InterPro" id="IPR045747">
    <property type="entry name" value="CRISPR-assoc_prot_Cas6_N_sf"/>
</dbReference>
<dbReference type="Gene3D" id="3.30.70.1890">
    <property type="match status" value="1"/>
</dbReference>
<keyword evidence="9" id="KW-1185">Reference proteome</keyword>